<organism evidence="2 3">
    <name type="scientific">Belnapia rosea</name>
    <dbReference type="NCBI Taxonomy" id="938405"/>
    <lineage>
        <taxon>Bacteria</taxon>
        <taxon>Pseudomonadati</taxon>
        <taxon>Pseudomonadota</taxon>
        <taxon>Alphaproteobacteria</taxon>
        <taxon>Acetobacterales</taxon>
        <taxon>Roseomonadaceae</taxon>
        <taxon>Belnapia</taxon>
    </lineage>
</organism>
<dbReference type="EMBL" id="FMZX01000018">
    <property type="protein sequence ID" value="SDE08653.1"/>
    <property type="molecule type" value="Genomic_DNA"/>
</dbReference>
<protein>
    <recommendedName>
        <fullName evidence="4">DUF1192 domain-containing protein</fullName>
    </recommendedName>
</protein>
<proteinExistence type="predicted"/>
<dbReference type="RefSeq" id="WP_090565813.1">
    <property type="nucleotide sequence ID" value="NZ_FMXZ01000010.1"/>
</dbReference>
<reference evidence="2 3" key="1">
    <citation type="submission" date="2016-10" db="EMBL/GenBank/DDBJ databases">
        <authorList>
            <person name="de Groot N.N."/>
        </authorList>
    </citation>
    <scope>NUCLEOTIDE SEQUENCE [LARGE SCALE GENOMIC DNA]</scope>
    <source>
        <strain evidence="2 3">CPCC 100156</strain>
    </source>
</reference>
<gene>
    <name evidence="2" type="ORF">SAMN04487779_101847</name>
</gene>
<evidence type="ECO:0000313" key="2">
    <source>
        <dbReference type="EMBL" id="SDE08653.1"/>
    </source>
</evidence>
<keyword evidence="1" id="KW-0175">Coiled coil</keyword>
<dbReference type="OrthoDB" id="7364583at2"/>
<dbReference type="Proteomes" id="UP000198925">
    <property type="component" value="Unassembled WGS sequence"/>
</dbReference>
<evidence type="ECO:0008006" key="4">
    <source>
        <dbReference type="Google" id="ProtNLM"/>
    </source>
</evidence>
<dbReference type="InterPro" id="IPR009579">
    <property type="entry name" value="DUF1192"/>
</dbReference>
<dbReference type="Pfam" id="PF06698">
    <property type="entry name" value="DUF1192"/>
    <property type="match status" value="1"/>
</dbReference>
<evidence type="ECO:0000313" key="3">
    <source>
        <dbReference type="Proteomes" id="UP000198925"/>
    </source>
</evidence>
<feature type="coiled-coil region" evidence="1">
    <location>
        <begin position="24"/>
        <end position="51"/>
    </location>
</feature>
<sequence>MIEEESPHSRRNSFTPAVLDMWGVAELQRYIAALQAEIARAEAAITAREKHRNAADSFFRRP</sequence>
<name>A0A1G7A1Z0_9PROT</name>
<evidence type="ECO:0000256" key="1">
    <source>
        <dbReference type="SAM" id="Coils"/>
    </source>
</evidence>
<accession>A0A1G7A1Z0</accession>
<dbReference type="AlphaFoldDB" id="A0A1G7A1Z0"/>
<keyword evidence="3" id="KW-1185">Reference proteome</keyword>